<dbReference type="InterPro" id="IPR036047">
    <property type="entry name" value="F-box-like_dom_sf"/>
</dbReference>
<proteinExistence type="predicted"/>
<feature type="domain" description="F-box" evidence="2">
    <location>
        <begin position="2"/>
        <end position="48"/>
    </location>
</feature>
<organism evidence="3 4">
    <name type="scientific">Lipomyces tetrasporus</name>
    <dbReference type="NCBI Taxonomy" id="54092"/>
    <lineage>
        <taxon>Eukaryota</taxon>
        <taxon>Fungi</taxon>
        <taxon>Dikarya</taxon>
        <taxon>Ascomycota</taxon>
        <taxon>Saccharomycotina</taxon>
        <taxon>Lipomycetes</taxon>
        <taxon>Lipomycetales</taxon>
        <taxon>Lipomycetaceae</taxon>
        <taxon>Lipomyces</taxon>
    </lineage>
</organism>
<dbReference type="SUPFAM" id="SSF50978">
    <property type="entry name" value="WD40 repeat-like"/>
    <property type="match status" value="1"/>
</dbReference>
<dbReference type="InterPro" id="IPR001810">
    <property type="entry name" value="F-box_dom"/>
</dbReference>
<evidence type="ECO:0000256" key="1">
    <source>
        <dbReference type="SAM" id="MobiDB-lite"/>
    </source>
</evidence>
<dbReference type="AlphaFoldDB" id="A0AAD7QM86"/>
<dbReference type="EMBL" id="JARPMG010000010">
    <property type="protein sequence ID" value="KAJ8097925.1"/>
    <property type="molecule type" value="Genomic_DNA"/>
</dbReference>
<dbReference type="Pfam" id="PF12937">
    <property type="entry name" value="F-box-like"/>
    <property type="match status" value="1"/>
</dbReference>
<evidence type="ECO:0000313" key="3">
    <source>
        <dbReference type="EMBL" id="KAJ8097925.1"/>
    </source>
</evidence>
<evidence type="ECO:0000313" key="4">
    <source>
        <dbReference type="Proteomes" id="UP001217417"/>
    </source>
</evidence>
<dbReference type="InterPro" id="IPR036322">
    <property type="entry name" value="WD40_repeat_dom_sf"/>
</dbReference>
<dbReference type="GeneID" id="80882782"/>
<accession>A0AAD7QM86</accession>
<dbReference type="RefSeq" id="XP_056041375.1">
    <property type="nucleotide sequence ID" value="XM_056187616.1"/>
</dbReference>
<feature type="compositionally biased region" description="Acidic residues" evidence="1">
    <location>
        <begin position="437"/>
        <end position="450"/>
    </location>
</feature>
<dbReference type="SMART" id="SM00256">
    <property type="entry name" value="FBOX"/>
    <property type="match status" value="1"/>
</dbReference>
<gene>
    <name evidence="3" type="ORF">POJ06DRAFT_25329</name>
</gene>
<dbReference type="PROSITE" id="PS50181">
    <property type="entry name" value="FBOX"/>
    <property type="match status" value="1"/>
</dbReference>
<dbReference type="Proteomes" id="UP001217417">
    <property type="component" value="Unassembled WGS sequence"/>
</dbReference>
<dbReference type="SUPFAM" id="SSF81383">
    <property type="entry name" value="F-box domain"/>
    <property type="match status" value="1"/>
</dbReference>
<evidence type="ECO:0000259" key="2">
    <source>
        <dbReference type="PROSITE" id="PS50181"/>
    </source>
</evidence>
<reference evidence="3" key="1">
    <citation type="submission" date="2023-03" db="EMBL/GenBank/DDBJ databases">
        <title>Near-Complete genome sequence of Lipomyces tetrasporous NRRL Y-64009, an oleaginous yeast capable of growing on lignocellulosic hydrolysates.</title>
        <authorList>
            <consortium name="Lawrence Berkeley National Laboratory"/>
            <person name="Jagtap S.S."/>
            <person name="Liu J.-J."/>
            <person name="Walukiewicz H.E."/>
            <person name="Pangilinan J."/>
            <person name="Lipzen A."/>
            <person name="Ahrendt S."/>
            <person name="Koriabine M."/>
            <person name="Cobaugh K."/>
            <person name="Salamov A."/>
            <person name="Yoshinaga Y."/>
            <person name="Ng V."/>
            <person name="Daum C."/>
            <person name="Grigoriev I.V."/>
            <person name="Slininger P.J."/>
            <person name="Dien B.S."/>
            <person name="Jin Y.-S."/>
            <person name="Rao C.V."/>
        </authorList>
    </citation>
    <scope>NUCLEOTIDE SEQUENCE</scope>
    <source>
        <strain evidence="3">NRRL Y-64009</strain>
    </source>
</reference>
<keyword evidence="4" id="KW-1185">Reference proteome</keyword>
<feature type="region of interest" description="Disordered" evidence="1">
    <location>
        <begin position="429"/>
        <end position="450"/>
    </location>
</feature>
<protein>
    <recommendedName>
        <fullName evidence="2">F-box domain-containing protein</fullName>
    </recommendedName>
</protein>
<name>A0AAD7QM86_9ASCO</name>
<sequence>MGITIHEFPDETIVGVFSWLGSHCFLNVSQVCSRWRVLTRVDHILAKHIRNHLCETHREREYLDVIQHGTRVSSDSAPLPPKPAPRESWIYFLYLYMLRRKLVAMELYPKYRIYCNDMTRTHPHFECSTFSADGSLYIAVYRDRRTLPTPLRIIRVYNVAENLPTLSHSFVFTADTDRAASDVVVSRDVKSLAIAFNIGYVEVYKLRLAGYKSEFSQQPSNQSPSSASQEDMASSICEKIYSKQFPSSIHSLAVSSGAEMLVLGCRRLGGLTIINLTSGAELDVPHYRLDLEIGLQARDEALCLRGWNETIVMRSFYEEAWNEKENLWTYFEEVLNNMESTCVQLEEAVSLTRRNFFVGTKMIREPITHWQIGHDEDDWEGMIYENVTNVETEINANAQYAEVATAGSDGIASAAAPWPIASTHANGSVDGLADAADGTDDAQTDSSEDDSVAEFDVPMVQSHEVRLYYMPDNDEEDVPNGNEALLRDADEEGVRAFKVLAECDGAYRVVLNDDTSRLLVAQPGTVRLFSLGNDLLNTISSYCPARTNNENLSLMNRCMNLIIEKELKDQSAPLMGRQFRINLFDKPVIDICFMNSSGIVVEYPDELVVYELSPGPRPCINLRMTLIGEIKAEL</sequence>
<comment type="caution">
    <text evidence="3">The sequence shown here is derived from an EMBL/GenBank/DDBJ whole genome shotgun (WGS) entry which is preliminary data.</text>
</comment>
<dbReference type="Gene3D" id="1.20.1280.50">
    <property type="match status" value="1"/>
</dbReference>